<evidence type="ECO:0000313" key="1">
    <source>
        <dbReference type="EMBL" id="TFU25054.1"/>
    </source>
</evidence>
<protein>
    <submittedName>
        <fullName evidence="1">Uncharacterized protein</fullName>
    </submittedName>
</protein>
<dbReference type="EMBL" id="SJZF01000037">
    <property type="protein sequence ID" value="TFU25054.1"/>
    <property type="molecule type" value="Genomic_DNA"/>
</dbReference>
<sequence length="297" mass="35010">MDYLYPPKRLLFLAPEQVQAWVRAKREREDREDEDRPPLRGLDTIPSDAYREVVAVGLYVSNVDHALQKPLRDRAEAEPEGALRNGPGIFLCPERVLSWGDRHGIDPSLVLDKVYYHELAHAFMDTGPTPYDELWGRIVEESLANWLSYQRFSGKEARWVQRLIQDEPAEYQGYLAVGQWAGWWPSTEDGTDLIRAAHFWFRGFFTGLGGRRLPRWVYRELWETYEAFIRRWYRILEWGFPVPPLLPILPLNSTQIKDGLVPVQIWRRAKARNLLTEDENRWFWARLAERVLEETFA</sequence>
<comment type="caution">
    <text evidence="1">The sequence shown here is derived from an EMBL/GenBank/DDBJ whole genome shotgun (WGS) entry which is preliminary data.</text>
</comment>
<accession>A0A4Y9F7B2</accession>
<proteinExistence type="predicted"/>
<reference evidence="1 2" key="1">
    <citation type="submission" date="2019-03" db="EMBL/GenBank/DDBJ databases">
        <title>Thermus tengchongensis species for the arsenic transformation mechanism.</title>
        <authorList>
            <person name="Yuan G.C."/>
        </authorList>
    </citation>
    <scope>NUCLEOTIDE SEQUENCE [LARGE SCALE GENOMIC DNA]</scope>
    <source>
        <strain evidence="1 2">15W</strain>
    </source>
</reference>
<dbReference type="RefSeq" id="WP_135261097.1">
    <property type="nucleotide sequence ID" value="NZ_SJZF01000037.1"/>
</dbReference>
<dbReference type="AlphaFoldDB" id="A0A4Y9F7B2"/>
<gene>
    <name evidence="1" type="ORF">E0687_12715</name>
</gene>
<organism evidence="1 2">
    <name type="scientific">Thermus tengchongensis</name>
    <dbReference type="NCBI Taxonomy" id="1214928"/>
    <lineage>
        <taxon>Bacteria</taxon>
        <taxon>Thermotogati</taxon>
        <taxon>Deinococcota</taxon>
        <taxon>Deinococci</taxon>
        <taxon>Thermales</taxon>
        <taxon>Thermaceae</taxon>
        <taxon>Thermus</taxon>
    </lineage>
</organism>
<name>A0A4Y9F7B2_9DEIN</name>
<dbReference type="Proteomes" id="UP000297668">
    <property type="component" value="Unassembled WGS sequence"/>
</dbReference>
<evidence type="ECO:0000313" key="2">
    <source>
        <dbReference type="Proteomes" id="UP000297668"/>
    </source>
</evidence>